<dbReference type="InterPro" id="IPR000801">
    <property type="entry name" value="Esterase-like"/>
</dbReference>
<name>G9WHV4_9LACO</name>
<gene>
    <name evidence="1" type="ORF">OKIT_0565</name>
</gene>
<dbReference type="PANTHER" id="PTHR48098">
    <property type="entry name" value="ENTEROCHELIN ESTERASE-RELATED"/>
    <property type="match status" value="1"/>
</dbReference>
<dbReference type="InterPro" id="IPR050583">
    <property type="entry name" value="Mycobacterial_A85_antigen"/>
</dbReference>
<reference evidence="1 2" key="1">
    <citation type="journal article" date="2012" name="PLoS ONE">
        <title>Functional divergence in the genus oenococcus as predicted by genome sequencing of the newly-described species, Oenococcus kitaharae.</title>
        <authorList>
            <person name="Borneman A.R."/>
            <person name="McCarthy J.M."/>
            <person name="Chambers P.J."/>
            <person name="Bartowsky E.J."/>
        </authorList>
    </citation>
    <scope>NUCLEOTIDE SEQUENCE [LARGE SCALE GENOMIC DNA]</scope>
    <source>
        <strain evidence="2">DSM17330</strain>
    </source>
</reference>
<dbReference type="HOGENOM" id="CLU_037618_3_0_9"/>
<dbReference type="Gene3D" id="3.40.50.1820">
    <property type="entry name" value="alpha/beta hydrolase"/>
    <property type="match status" value="1"/>
</dbReference>
<comment type="caution">
    <text evidence="1">The sequence shown here is derived from an EMBL/GenBank/DDBJ whole genome shotgun (WGS) entry which is preliminary data.</text>
</comment>
<dbReference type="Pfam" id="PF00756">
    <property type="entry name" value="Esterase"/>
    <property type="match status" value="1"/>
</dbReference>
<protein>
    <submittedName>
        <fullName evidence="1">Tributyrin esterase</fullName>
    </submittedName>
</protein>
<dbReference type="AlphaFoldDB" id="G9WHV4"/>
<proteinExistence type="predicted"/>
<dbReference type="OrthoDB" id="9803578at2"/>
<dbReference type="STRING" id="336988.NT96_05890"/>
<sequence length="249" mass="28693">MDYISVNFFSQSLKMKTTFNVCLPSKITRELSPIILLHGMGDDENSWLQNSLLPQYLAKKQLALIMPRADLSYYQDTPFGNNYFNYVSMELLQKCRQLFPLQKDRQYTYIAGISMGGYGALKVALNHPDSFAKCYTLSPNVDLLKSWRTHPDRDAWFSALFDSPELFSRSSNDLFSLVSHWDDAAPKPAIYIACGQADPFYDDCLRFYKNFKKQHFPGSQDISSPQGHNWIFWNEQLKKVFEDAASLSL</sequence>
<dbReference type="eggNOG" id="COG0627">
    <property type="taxonomic scope" value="Bacteria"/>
</dbReference>
<evidence type="ECO:0000313" key="1">
    <source>
        <dbReference type="EMBL" id="EHN58678.1"/>
    </source>
</evidence>
<dbReference type="InterPro" id="IPR029058">
    <property type="entry name" value="AB_hydrolase_fold"/>
</dbReference>
<keyword evidence="2" id="KW-1185">Reference proteome</keyword>
<dbReference type="Proteomes" id="UP000004959">
    <property type="component" value="Chromosome"/>
</dbReference>
<evidence type="ECO:0000313" key="2">
    <source>
        <dbReference type="Proteomes" id="UP000004959"/>
    </source>
</evidence>
<accession>G9WHV4</accession>
<dbReference type="GO" id="GO:0016747">
    <property type="term" value="F:acyltransferase activity, transferring groups other than amino-acyl groups"/>
    <property type="evidence" value="ECO:0007669"/>
    <property type="project" value="TreeGrafter"/>
</dbReference>
<dbReference type="PATRIC" id="fig|1045004.4.peg.564"/>
<dbReference type="SUPFAM" id="SSF53474">
    <property type="entry name" value="alpha/beta-Hydrolases"/>
    <property type="match status" value="1"/>
</dbReference>
<dbReference type="PANTHER" id="PTHR48098:SF1">
    <property type="entry name" value="DIACYLGLYCEROL ACYLTRANSFERASE_MYCOLYLTRANSFERASE AG85A"/>
    <property type="match status" value="1"/>
</dbReference>
<dbReference type="EMBL" id="AFVZ01000001">
    <property type="protein sequence ID" value="EHN58678.1"/>
    <property type="molecule type" value="Genomic_DNA"/>
</dbReference>
<dbReference type="RefSeq" id="WP_007745110.1">
    <property type="nucleotide sequence ID" value="NZ_CM001398.1"/>
</dbReference>
<organism evidence="1 2">
    <name type="scientific">Oenococcus kitaharae DSM 17330</name>
    <dbReference type="NCBI Taxonomy" id="1045004"/>
    <lineage>
        <taxon>Bacteria</taxon>
        <taxon>Bacillati</taxon>
        <taxon>Bacillota</taxon>
        <taxon>Bacilli</taxon>
        <taxon>Lactobacillales</taxon>
        <taxon>Lactobacillaceae</taxon>
        <taxon>Oenococcus</taxon>
    </lineage>
</organism>